<accession>A0A087T6S6</accession>
<dbReference type="PROSITE" id="PS52002">
    <property type="entry name" value="SM"/>
    <property type="match status" value="1"/>
</dbReference>
<gene>
    <name evidence="13" type="ORF">X975_12085</name>
</gene>
<evidence type="ECO:0000256" key="10">
    <source>
        <dbReference type="ARBA" id="ARBA00041355"/>
    </source>
</evidence>
<dbReference type="GO" id="GO:0005737">
    <property type="term" value="C:cytoplasm"/>
    <property type="evidence" value="ECO:0007669"/>
    <property type="project" value="UniProtKB-SubCell"/>
</dbReference>
<dbReference type="Pfam" id="PF01423">
    <property type="entry name" value="LSM"/>
    <property type="match status" value="1"/>
</dbReference>
<evidence type="ECO:0000313" key="13">
    <source>
        <dbReference type="EMBL" id="KFM60815.1"/>
    </source>
</evidence>
<evidence type="ECO:0000256" key="1">
    <source>
        <dbReference type="ARBA" id="ARBA00004123"/>
    </source>
</evidence>
<dbReference type="STRING" id="407821.A0A087T6S6"/>
<dbReference type="OrthoDB" id="2020720at2759"/>
<keyword evidence="5" id="KW-0507">mRNA processing</keyword>
<sequence>MTVSKNNKVLQLLHAKMRVILCDKRTFIGEFVAYDKHMNLVLINCTEYKKYKPSKSKSKEPIEVKKNLGVVILRGESVMSIIVESEPPSRSSSYGGSSSRYSSR</sequence>
<reference evidence="13 14" key="1">
    <citation type="submission" date="2013-11" db="EMBL/GenBank/DDBJ databases">
        <title>Genome sequencing of Stegodyphus mimosarum.</title>
        <authorList>
            <person name="Bechsgaard J."/>
        </authorList>
    </citation>
    <scope>NUCLEOTIDE SEQUENCE [LARGE SCALE GENOMIC DNA]</scope>
</reference>
<dbReference type="GO" id="GO:0005685">
    <property type="term" value="C:U1 snRNP"/>
    <property type="evidence" value="ECO:0007669"/>
    <property type="project" value="TreeGrafter"/>
</dbReference>
<dbReference type="GO" id="GO:0005687">
    <property type="term" value="C:U4 snRNP"/>
    <property type="evidence" value="ECO:0007669"/>
    <property type="project" value="TreeGrafter"/>
</dbReference>
<dbReference type="InterPro" id="IPR001163">
    <property type="entry name" value="Sm_dom_euk/arc"/>
</dbReference>
<evidence type="ECO:0000256" key="2">
    <source>
        <dbReference type="ARBA" id="ARBA00004496"/>
    </source>
</evidence>
<keyword evidence="7" id="KW-0508">mRNA splicing</keyword>
<evidence type="ECO:0000256" key="3">
    <source>
        <dbReference type="ARBA" id="ARBA00009123"/>
    </source>
</evidence>
<dbReference type="SUPFAM" id="SSF50182">
    <property type="entry name" value="Sm-like ribonucleoproteins"/>
    <property type="match status" value="1"/>
</dbReference>
<dbReference type="GO" id="GO:0005682">
    <property type="term" value="C:U5 snRNP"/>
    <property type="evidence" value="ECO:0007669"/>
    <property type="project" value="TreeGrafter"/>
</dbReference>
<dbReference type="GO" id="GO:0071013">
    <property type="term" value="C:catalytic step 2 spliceosome"/>
    <property type="evidence" value="ECO:0007669"/>
    <property type="project" value="TreeGrafter"/>
</dbReference>
<feature type="domain" description="Sm" evidence="12">
    <location>
        <begin position="4"/>
        <end position="87"/>
    </location>
</feature>
<feature type="region of interest" description="Disordered" evidence="11">
    <location>
        <begin position="84"/>
        <end position="104"/>
    </location>
</feature>
<dbReference type="GO" id="GO:0071004">
    <property type="term" value="C:U2-type prespliceosome"/>
    <property type="evidence" value="ECO:0007669"/>
    <property type="project" value="TreeGrafter"/>
</dbReference>
<keyword evidence="8" id="KW-0539">Nucleus</keyword>
<dbReference type="Proteomes" id="UP000054359">
    <property type="component" value="Unassembled WGS sequence"/>
</dbReference>
<dbReference type="InterPro" id="IPR047575">
    <property type="entry name" value="Sm"/>
</dbReference>
<keyword evidence="6" id="KW-0694">RNA-binding</keyword>
<evidence type="ECO:0000259" key="12">
    <source>
        <dbReference type="PROSITE" id="PS52002"/>
    </source>
</evidence>
<dbReference type="InterPro" id="IPR050914">
    <property type="entry name" value="snRNP_SmB/NAA38-like"/>
</dbReference>
<evidence type="ECO:0000256" key="6">
    <source>
        <dbReference type="ARBA" id="ARBA00022884"/>
    </source>
</evidence>
<keyword evidence="9 13" id="KW-0687">Ribonucleoprotein</keyword>
<dbReference type="Gene3D" id="2.30.30.100">
    <property type="match status" value="1"/>
</dbReference>
<dbReference type="GO" id="GO:0000398">
    <property type="term" value="P:mRNA splicing, via spliceosome"/>
    <property type="evidence" value="ECO:0007669"/>
    <property type="project" value="TreeGrafter"/>
</dbReference>
<evidence type="ECO:0000256" key="4">
    <source>
        <dbReference type="ARBA" id="ARBA00022490"/>
    </source>
</evidence>
<organism evidence="13 14">
    <name type="scientific">Stegodyphus mimosarum</name>
    <name type="common">African social velvet spider</name>
    <dbReference type="NCBI Taxonomy" id="407821"/>
    <lineage>
        <taxon>Eukaryota</taxon>
        <taxon>Metazoa</taxon>
        <taxon>Ecdysozoa</taxon>
        <taxon>Arthropoda</taxon>
        <taxon>Chelicerata</taxon>
        <taxon>Arachnida</taxon>
        <taxon>Araneae</taxon>
        <taxon>Araneomorphae</taxon>
        <taxon>Entelegynae</taxon>
        <taxon>Eresoidea</taxon>
        <taxon>Eresidae</taxon>
        <taxon>Stegodyphus</taxon>
    </lineage>
</organism>
<evidence type="ECO:0000256" key="7">
    <source>
        <dbReference type="ARBA" id="ARBA00023187"/>
    </source>
</evidence>
<evidence type="ECO:0000256" key="9">
    <source>
        <dbReference type="ARBA" id="ARBA00023274"/>
    </source>
</evidence>
<comment type="similarity">
    <text evidence="3">Belongs to the snRNP SmB/SmN family.</text>
</comment>
<dbReference type="GO" id="GO:0070990">
    <property type="term" value="F:snRNP binding"/>
    <property type="evidence" value="ECO:0007669"/>
    <property type="project" value="TreeGrafter"/>
</dbReference>
<keyword evidence="14" id="KW-1185">Reference proteome</keyword>
<dbReference type="AlphaFoldDB" id="A0A087T6S6"/>
<evidence type="ECO:0000256" key="8">
    <source>
        <dbReference type="ARBA" id="ARBA00023242"/>
    </source>
</evidence>
<dbReference type="GO" id="GO:0046540">
    <property type="term" value="C:U4/U6 x U5 tri-snRNP complex"/>
    <property type="evidence" value="ECO:0007669"/>
    <property type="project" value="TreeGrafter"/>
</dbReference>
<proteinExistence type="inferred from homology"/>
<feature type="non-terminal residue" evidence="13">
    <location>
        <position position="104"/>
    </location>
</feature>
<dbReference type="SMART" id="SM00651">
    <property type="entry name" value="Sm"/>
    <property type="match status" value="1"/>
</dbReference>
<protein>
    <recommendedName>
        <fullName evidence="10">Sm protein B</fullName>
    </recommendedName>
</protein>
<comment type="subcellular location">
    <subcellularLocation>
        <location evidence="2">Cytoplasm</location>
    </subcellularLocation>
    <subcellularLocation>
        <location evidence="1">Nucleus</location>
    </subcellularLocation>
</comment>
<evidence type="ECO:0000256" key="11">
    <source>
        <dbReference type="SAM" id="MobiDB-lite"/>
    </source>
</evidence>
<dbReference type="GO" id="GO:0003723">
    <property type="term" value="F:RNA binding"/>
    <property type="evidence" value="ECO:0007669"/>
    <property type="project" value="UniProtKB-KW"/>
</dbReference>
<dbReference type="PANTHER" id="PTHR10701:SF0">
    <property type="entry name" value="SMALL NUCLEAR RIBONUCLEOPROTEIN-ASSOCIATED PROTEIN B"/>
    <property type="match status" value="1"/>
</dbReference>
<keyword evidence="4" id="KW-0963">Cytoplasm</keyword>
<evidence type="ECO:0000256" key="5">
    <source>
        <dbReference type="ARBA" id="ARBA00022664"/>
    </source>
</evidence>
<evidence type="ECO:0000313" key="14">
    <source>
        <dbReference type="Proteomes" id="UP000054359"/>
    </source>
</evidence>
<dbReference type="GO" id="GO:0005686">
    <property type="term" value="C:U2 snRNP"/>
    <property type="evidence" value="ECO:0007669"/>
    <property type="project" value="TreeGrafter"/>
</dbReference>
<dbReference type="InterPro" id="IPR010920">
    <property type="entry name" value="LSM_dom_sf"/>
</dbReference>
<dbReference type="EMBL" id="KK113697">
    <property type="protein sequence ID" value="KFM60815.1"/>
    <property type="molecule type" value="Genomic_DNA"/>
</dbReference>
<dbReference type="PANTHER" id="PTHR10701">
    <property type="entry name" value="SMALL NUCLEAR RIBONUCLEOPROTEIN-ASSOCIATED PROTEIN B AND N"/>
    <property type="match status" value="1"/>
</dbReference>
<name>A0A087T6S6_STEMI</name>